<name>A0A1H9D448_FLAFI</name>
<dbReference type="EMBL" id="FOFZ01000001">
    <property type="protein sequence ID" value="SEQ08235.1"/>
    <property type="molecule type" value="Genomic_DNA"/>
</dbReference>
<organism evidence="3 4">
    <name type="scientific">Flavobacterium frigoris</name>
    <dbReference type="NCBI Taxonomy" id="229204"/>
    <lineage>
        <taxon>Bacteria</taxon>
        <taxon>Pseudomonadati</taxon>
        <taxon>Bacteroidota</taxon>
        <taxon>Flavobacteriia</taxon>
        <taxon>Flavobacteriales</taxon>
        <taxon>Flavobacteriaceae</taxon>
        <taxon>Flavobacterium</taxon>
    </lineage>
</organism>
<evidence type="ECO:0000313" key="3">
    <source>
        <dbReference type="EMBL" id="SEQ08235.1"/>
    </source>
</evidence>
<feature type="signal peptide" evidence="2">
    <location>
        <begin position="1"/>
        <end position="26"/>
    </location>
</feature>
<evidence type="ECO:0008006" key="5">
    <source>
        <dbReference type="Google" id="ProtNLM"/>
    </source>
</evidence>
<evidence type="ECO:0000313" key="4">
    <source>
        <dbReference type="Proteomes" id="UP000183658"/>
    </source>
</evidence>
<dbReference type="Proteomes" id="UP000183658">
    <property type="component" value="Unassembled WGS sequence"/>
</dbReference>
<accession>A0A1H9D448</accession>
<dbReference type="RefSeq" id="WP_074720603.1">
    <property type="nucleotide sequence ID" value="NZ_CBCRVS010000002.1"/>
</dbReference>
<gene>
    <name evidence="3" type="ORF">SAMN05444355_101367</name>
</gene>
<keyword evidence="2" id="KW-0732">Signal</keyword>
<feature type="chain" id="PRO_5010374504" description="Quinol oxidase subunit 4" evidence="2">
    <location>
        <begin position="27"/>
        <end position="65"/>
    </location>
</feature>
<evidence type="ECO:0000256" key="1">
    <source>
        <dbReference type="SAM" id="MobiDB-lite"/>
    </source>
</evidence>
<protein>
    <recommendedName>
        <fullName evidence="5">Quinol oxidase subunit 4</fullName>
    </recommendedName>
</protein>
<sequence>MKVIKASKFAVTLLVILFTVSLSSCSFRTTTHRSNYKAKRIPPGHAKKIHGDKSAKYYAPGHNKR</sequence>
<feature type="compositionally biased region" description="Basic residues" evidence="1">
    <location>
        <begin position="33"/>
        <end position="48"/>
    </location>
</feature>
<evidence type="ECO:0000256" key="2">
    <source>
        <dbReference type="SAM" id="SignalP"/>
    </source>
</evidence>
<dbReference type="OrthoDB" id="680152at2"/>
<dbReference type="PROSITE" id="PS51257">
    <property type="entry name" value="PROKAR_LIPOPROTEIN"/>
    <property type="match status" value="1"/>
</dbReference>
<dbReference type="AlphaFoldDB" id="A0A1H9D448"/>
<keyword evidence="4" id="KW-1185">Reference proteome</keyword>
<proteinExistence type="predicted"/>
<feature type="region of interest" description="Disordered" evidence="1">
    <location>
        <begin position="33"/>
        <end position="65"/>
    </location>
</feature>
<reference evidence="4" key="1">
    <citation type="submission" date="2016-10" db="EMBL/GenBank/DDBJ databases">
        <authorList>
            <person name="Varghese N."/>
            <person name="Submissions S."/>
        </authorList>
    </citation>
    <scope>NUCLEOTIDE SEQUENCE [LARGE SCALE GENOMIC DNA]</scope>
    <source>
        <strain evidence="4">DSM 15719</strain>
    </source>
</reference>